<keyword evidence="1" id="KW-0472">Membrane</keyword>
<reference evidence="2 3" key="1">
    <citation type="submission" date="2020-10" db="EMBL/GenBank/DDBJ databases">
        <title>ChiBAC.</title>
        <authorList>
            <person name="Zenner C."/>
            <person name="Hitch T.C.A."/>
            <person name="Clavel T."/>
        </authorList>
    </citation>
    <scope>NUCLEOTIDE SEQUENCE [LARGE SCALE GENOMIC DNA]</scope>
    <source>
        <strain evidence="2 3">DSM 108991</strain>
    </source>
</reference>
<organism evidence="2 3">
    <name type="scientific">Claveliimonas monacensis</name>
    <dbReference type="NCBI Taxonomy" id="2779351"/>
    <lineage>
        <taxon>Bacteria</taxon>
        <taxon>Bacillati</taxon>
        <taxon>Bacillota</taxon>
        <taxon>Clostridia</taxon>
        <taxon>Lachnospirales</taxon>
        <taxon>Lachnospiraceae</taxon>
        <taxon>Claveliimonas</taxon>
    </lineage>
</organism>
<proteinExistence type="predicted"/>
<comment type="caution">
    <text evidence="2">The sequence shown here is derived from an EMBL/GenBank/DDBJ whole genome shotgun (WGS) entry which is preliminary data.</text>
</comment>
<keyword evidence="3" id="KW-1185">Reference proteome</keyword>
<keyword evidence="1" id="KW-1133">Transmembrane helix</keyword>
<gene>
    <name evidence="2" type="ORF">INF30_05135</name>
</gene>
<dbReference type="RefSeq" id="WP_226394432.1">
    <property type="nucleotide sequence ID" value="NZ_JADCKL010000002.1"/>
</dbReference>
<keyword evidence="1" id="KW-0812">Transmembrane</keyword>
<dbReference type="Proteomes" id="UP000758652">
    <property type="component" value="Unassembled WGS sequence"/>
</dbReference>
<sequence length="145" mass="15743">MHRKLRTVMLIIAMAIICVAAPSSLFLRGEASDVPPTGTHAGICHIDNSCGMSLYDVCLDDSALHKTGGTLVSAAAGRTKHGAGRGQWLTWLCCPALAALFLCARMRKKAVLLKPDPYLPARFLCDLFILYQKDGKKREAVLLTM</sequence>
<feature type="transmembrane region" description="Helical" evidence="1">
    <location>
        <begin position="7"/>
        <end position="27"/>
    </location>
</feature>
<feature type="transmembrane region" description="Helical" evidence="1">
    <location>
        <begin position="88"/>
        <end position="104"/>
    </location>
</feature>
<evidence type="ECO:0000256" key="1">
    <source>
        <dbReference type="SAM" id="Phobius"/>
    </source>
</evidence>
<accession>A0ABR9RI58</accession>
<protein>
    <submittedName>
        <fullName evidence="2">Uncharacterized protein</fullName>
    </submittedName>
</protein>
<evidence type="ECO:0000313" key="3">
    <source>
        <dbReference type="Proteomes" id="UP000758652"/>
    </source>
</evidence>
<evidence type="ECO:0000313" key="2">
    <source>
        <dbReference type="EMBL" id="MBE5062650.1"/>
    </source>
</evidence>
<dbReference type="EMBL" id="JADCKL010000002">
    <property type="protein sequence ID" value="MBE5062650.1"/>
    <property type="molecule type" value="Genomic_DNA"/>
</dbReference>
<name>A0ABR9RI58_9FIRM</name>